<dbReference type="PROSITE" id="PS51257">
    <property type="entry name" value="PROKAR_LIPOPROTEIN"/>
    <property type="match status" value="1"/>
</dbReference>
<dbReference type="EMBL" id="CP022521">
    <property type="protein sequence ID" value="ASO21128.1"/>
    <property type="molecule type" value="Genomic_DNA"/>
</dbReference>
<comment type="similarity">
    <text evidence="1 5">Belongs to the class-A beta-lactamase family.</text>
</comment>
<keyword evidence="7" id="KW-1185">Reference proteome</keyword>
<gene>
    <name evidence="6" type="primary">penP</name>
    <name evidence="6" type="ORF">AHOG_17515</name>
</gene>
<dbReference type="PROSITE" id="PS00146">
    <property type="entry name" value="BETA_LACTAMASE_A"/>
    <property type="match status" value="1"/>
</dbReference>
<dbReference type="Pfam" id="PF13354">
    <property type="entry name" value="Beta-lactamase2"/>
    <property type="match status" value="1"/>
</dbReference>
<dbReference type="PRINTS" id="PR00118">
    <property type="entry name" value="BLACTAMASEA"/>
</dbReference>
<dbReference type="InterPro" id="IPR023650">
    <property type="entry name" value="Beta-lactam_class-A_AS"/>
</dbReference>
<dbReference type="Gene3D" id="3.40.710.10">
    <property type="entry name" value="DD-peptidase/beta-lactamase superfamily"/>
    <property type="match status" value="1"/>
</dbReference>
<dbReference type="SUPFAM" id="SSF56601">
    <property type="entry name" value="beta-lactamase/transpeptidase-like"/>
    <property type="match status" value="1"/>
</dbReference>
<dbReference type="GO" id="GO:0008800">
    <property type="term" value="F:beta-lactamase activity"/>
    <property type="evidence" value="ECO:0007669"/>
    <property type="project" value="UniProtKB-UniRule"/>
</dbReference>
<evidence type="ECO:0000313" key="7">
    <source>
        <dbReference type="Proteomes" id="UP000204221"/>
    </source>
</evidence>
<dbReference type="PANTHER" id="PTHR35333:SF3">
    <property type="entry name" value="BETA-LACTAMASE-TYPE TRANSPEPTIDASE FOLD CONTAINING PROTEIN"/>
    <property type="match status" value="1"/>
</dbReference>
<dbReference type="InterPro" id="IPR012338">
    <property type="entry name" value="Beta-lactam/transpept-like"/>
</dbReference>
<dbReference type="EC" id="3.5.2.6" evidence="2 5"/>
<organism evidence="6 7">
    <name type="scientific">Actinoalloteichus hoggarensis</name>
    <dbReference type="NCBI Taxonomy" id="1470176"/>
    <lineage>
        <taxon>Bacteria</taxon>
        <taxon>Bacillati</taxon>
        <taxon>Actinomycetota</taxon>
        <taxon>Actinomycetes</taxon>
        <taxon>Pseudonocardiales</taxon>
        <taxon>Pseudonocardiaceae</taxon>
        <taxon>Actinoalloteichus</taxon>
    </lineage>
</organism>
<dbReference type="Proteomes" id="UP000204221">
    <property type="component" value="Chromosome"/>
</dbReference>
<protein>
    <recommendedName>
        <fullName evidence="2 5">Beta-lactamase</fullName>
        <ecNumber evidence="2 5">3.5.2.6</ecNumber>
    </recommendedName>
</protein>
<dbReference type="InterPro" id="IPR045155">
    <property type="entry name" value="Beta-lactam_cat"/>
</dbReference>
<dbReference type="PANTHER" id="PTHR35333">
    <property type="entry name" value="BETA-LACTAMASE"/>
    <property type="match status" value="1"/>
</dbReference>
<evidence type="ECO:0000313" key="6">
    <source>
        <dbReference type="EMBL" id="ASO21128.1"/>
    </source>
</evidence>
<name>A0A221W5L2_9PSEU</name>
<evidence type="ECO:0000256" key="2">
    <source>
        <dbReference type="ARBA" id="ARBA00012865"/>
    </source>
</evidence>
<comment type="catalytic activity">
    <reaction evidence="5">
        <text>a beta-lactam + H2O = a substituted beta-amino acid</text>
        <dbReference type="Rhea" id="RHEA:20401"/>
        <dbReference type="ChEBI" id="CHEBI:15377"/>
        <dbReference type="ChEBI" id="CHEBI:35627"/>
        <dbReference type="ChEBI" id="CHEBI:140347"/>
        <dbReference type="EC" id="3.5.2.6"/>
    </reaction>
</comment>
<dbReference type="NCBIfam" id="NF033103">
    <property type="entry name" value="bla_class_A"/>
    <property type="match status" value="1"/>
</dbReference>
<evidence type="ECO:0000256" key="4">
    <source>
        <dbReference type="ARBA" id="ARBA00023251"/>
    </source>
</evidence>
<sequence>MIRHSRTLSRRAVLGAAASSLVLLGVGACSDTGQRTTSVTGSASPPSSPPPSPAVLTPAEFAELEDRFGVRLGVYAYDTGNATVVAHRPDERFPMCSTFKALLGAAILHETSTVELDRHFTWSADDLLHHSPITEQHVASGLSAEQLCDAAVRYSDNTAANLLLNEIGGPAGFTSFVRAIGDETTRLDRVEPDLSTGEPGDERDTTTPRAFADTLRSLVLGDALAPERQEILTEWLLTNVTGANRIRAGTPAGWRVGNKTGSGGYGTVNDTAVLWPPDRAPILLTVYTTIGVRYAEYDEAVIAEAASIALAAVSEHA</sequence>
<dbReference type="InterPro" id="IPR000871">
    <property type="entry name" value="Beta-lactam_class-A"/>
</dbReference>
<keyword evidence="4 5" id="KW-0046">Antibiotic resistance</keyword>
<dbReference type="GO" id="GO:0046677">
    <property type="term" value="P:response to antibiotic"/>
    <property type="evidence" value="ECO:0007669"/>
    <property type="project" value="UniProtKB-UniRule"/>
</dbReference>
<evidence type="ECO:0000256" key="3">
    <source>
        <dbReference type="ARBA" id="ARBA00022801"/>
    </source>
</evidence>
<dbReference type="AlphaFoldDB" id="A0A221W5L2"/>
<dbReference type="GO" id="GO:0030655">
    <property type="term" value="P:beta-lactam antibiotic catabolic process"/>
    <property type="evidence" value="ECO:0007669"/>
    <property type="project" value="InterPro"/>
</dbReference>
<accession>A0A221W5L2</accession>
<evidence type="ECO:0000256" key="1">
    <source>
        <dbReference type="ARBA" id="ARBA00009009"/>
    </source>
</evidence>
<reference evidence="6 7" key="1">
    <citation type="submission" date="2017-07" db="EMBL/GenBank/DDBJ databases">
        <title>Complete genome sequence of Actinoalloteichus hoggarensis DSM 45943, type strain of Actinoalloteichus hoggarensis.</title>
        <authorList>
            <person name="Ruckert C."/>
            <person name="Nouioui I."/>
            <person name="Willmese J."/>
            <person name="van Wezel G."/>
            <person name="Klenk H.-P."/>
            <person name="Kalinowski J."/>
            <person name="Zotchev S.B."/>
        </authorList>
    </citation>
    <scope>NUCLEOTIDE SEQUENCE [LARGE SCALE GENOMIC DNA]</scope>
    <source>
        <strain evidence="6 7">DSM 45943</strain>
    </source>
</reference>
<dbReference type="KEGG" id="ahg:AHOG_17515"/>
<evidence type="ECO:0000256" key="5">
    <source>
        <dbReference type="RuleBase" id="RU361140"/>
    </source>
</evidence>
<keyword evidence="3 5" id="KW-0378">Hydrolase</keyword>
<proteinExistence type="inferred from homology"/>